<evidence type="ECO:0000256" key="1">
    <source>
        <dbReference type="ARBA" id="ARBA00008314"/>
    </source>
</evidence>
<feature type="region of interest" description="Disordered" evidence="11">
    <location>
        <begin position="1692"/>
        <end position="1881"/>
    </location>
</feature>
<dbReference type="Gene3D" id="1.20.5.190">
    <property type="match status" value="1"/>
</dbReference>
<feature type="region of interest" description="Disordered" evidence="11">
    <location>
        <begin position="2779"/>
        <end position="2843"/>
    </location>
</feature>
<feature type="compositionally biased region" description="Basic and acidic residues" evidence="11">
    <location>
        <begin position="1531"/>
        <end position="1542"/>
    </location>
</feature>
<feature type="domain" description="SH3" evidence="12">
    <location>
        <begin position="2098"/>
        <end position="2161"/>
    </location>
</feature>
<comment type="caution">
    <text evidence="16">The sequence shown here is derived from an EMBL/GenBank/DDBJ whole genome shotgun (WGS) entry which is preliminary data.</text>
</comment>
<dbReference type="Pfam" id="PF00612">
    <property type="entry name" value="IQ"/>
    <property type="match status" value="3"/>
</dbReference>
<dbReference type="GO" id="GO:0016459">
    <property type="term" value="C:myosin complex"/>
    <property type="evidence" value="ECO:0007669"/>
    <property type="project" value="UniProtKB-KW"/>
</dbReference>
<dbReference type="Gene3D" id="6.20.240.20">
    <property type="match status" value="1"/>
</dbReference>
<reference evidence="16" key="1">
    <citation type="submission" date="2021-10" db="EMBL/GenBank/DDBJ databases">
        <title>Tropical sea cucumber genome reveals ecological adaptation and Cuvierian tubules defense mechanism.</title>
        <authorList>
            <person name="Chen T."/>
        </authorList>
    </citation>
    <scope>NUCLEOTIDE SEQUENCE</scope>
    <source>
        <strain evidence="16">Nanhai2018</strain>
        <tissue evidence="16">Muscle</tissue>
    </source>
</reference>
<organism evidence="16 17">
    <name type="scientific">Holothuria leucospilota</name>
    <name type="common">Black long sea cucumber</name>
    <name type="synonym">Mertensiothuria leucospilota</name>
    <dbReference type="NCBI Taxonomy" id="206669"/>
    <lineage>
        <taxon>Eukaryota</taxon>
        <taxon>Metazoa</taxon>
        <taxon>Echinodermata</taxon>
        <taxon>Eleutherozoa</taxon>
        <taxon>Echinozoa</taxon>
        <taxon>Holothuroidea</taxon>
        <taxon>Aspidochirotacea</taxon>
        <taxon>Aspidochirotida</taxon>
        <taxon>Holothuriidae</taxon>
        <taxon>Holothuria</taxon>
    </lineage>
</organism>
<evidence type="ECO:0000256" key="3">
    <source>
        <dbReference type="ARBA" id="ARBA00022741"/>
    </source>
</evidence>
<dbReference type="PROSITE" id="PS50002">
    <property type="entry name" value="SH3"/>
    <property type="match status" value="1"/>
</dbReference>
<dbReference type="Gene3D" id="1.20.58.530">
    <property type="match status" value="1"/>
</dbReference>
<feature type="binding site" evidence="9">
    <location>
        <begin position="152"/>
        <end position="159"/>
    </location>
    <ligand>
        <name>ATP</name>
        <dbReference type="ChEBI" id="CHEBI:30616"/>
    </ligand>
</feature>
<feature type="compositionally biased region" description="Pro residues" evidence="11">
    <location>
        <begin position="1632"/>
        <end position="1648"/>
    </location>
</feature>
<keyword evidence="4 9" id="KW-0067">ATP-binding</keyword>
<dbReference type="InterPro" id="IPR036028">
    <property type="entry name" value="SH3-like_dom_sf"/>
</dbReference>
<comment type="similarity">
    <text evidence="1 9">Belongs to the TRAFAC class myosin-kinesin ATPase superfamily. Myosin family.</text>
</comment>
<keyword evidence="6 9" id="KW-0505">Motor protein</keyword>
<keyword evidence="3 9" id="KW-0547">Nucleotide-binding</keyword>
<dbReference type="InterPro" id="IPR038185">
    <property type="entry name" value="MyTH4_dom_sf"/>
</dbReference>
<dbReference type="Gene3D" id="2.30.29.30">
    <property type="entry name" value="Pleckstrin-homology domain (PH domain)/Phosphotyrosine-binding domain (PTB)"/>
    <property type="match status" value="2"/>
</dbReference>
<sequence length="2843" mass="322455">MELNTLVWFSGGESYPLPGRVTDTRGDGISILSLLNNKNHVIQDPKNNLRIRHDAIEIDPVDDLVLLRDLHEGSILFNLRERYNKGLIYTYTGSILVAINPYQLLDIYALDSVNKYHGKPLGLLPPHLFALASAAYERMVNQAIDQCIIISGESGAGKTESTKLIMQYLAAVNKNSYTSSQIKEQILEANPLLESFGNAKTVKNDNSSRFGKYTEVYFSGGAMVGAKTTDYLLEKSRIVHQATGERNYHVFYEMLAGMSGAEKAKYGLSVAAGYNYLNQGGNPRNDLRDDAEEFSRLDKALDVLNFKQTEKNTIFSILAAILHLGNVEFKLQGVSLLRLSGDKLAVANKQQLEWAAKLLQLTSSELDRALVYKVTETAAEKILTVRSREQAVDARDGITKSLYSSLFAWLVSRINSITDNVMKLNSIAVLDIYGFEVFKQNSFEQLCINHANEYLQFFFNRHIFELEQAEYQREKIPWTNIQFNNNQPCLNLLAKRPTGIFHLLDDESNFPQGSDKSFLDKCHYHHTGHSNYSHPKTSPMNFVIIHFAGKVTYDVTKFVEKNRDTLKSEVMAMFKASTNEIISEMFHSLQVRENRKSGLLQSFGPRKMRASTVATRFCESLDDLLSSMSKCNPFFIRCIKPNPTKSAMTFDMDSVIEQLRYSGILETVRIRKAGFPIRMIFKKFAERYRFLLGAISFKSSPKALVESILGRIDPQLKSEYRIGMTKVFMKEHFESYLERMRTSIIIKAVIVIQKHIKGYIARQKYQKLRMSVVGLQARIRGMMVRRRTRAVLIGVVFIQARARGFLQRRRHAKMLQYREEQELRRRREEELALQRQLEAEEEARRKAAKNKTKALLLAQQLDREMINEHEEELPEDTQLPVTPDPVAMNHLEIPHQLHILLEDAEVQPMRYNVKQHVTNVSGTIPCVKYTQTLPVNIEDYPFSKYISVHFKTEEFGYRTQPIATSFHKLGPEDSEKAVGIFKLILRFTHSVEQPSKAQPEDKYYIIGSYIVQQCLANRTLRDEVYCQLCSQTWNNPSEAVHKRTWLLLCNLLAVCPPSNNLRNYLLKYVSDHALGPYKAYCQLKLLTIDPYAQEFEFSRTYPPSILEWKSHEQEGGMVMTATFNDNHKISHEVDSWMTGNDFARVLLQQRGVTEDNNGWSVSMFDGGVRCELSGSDYLLDLISEVELPPEMDTMNSFFIVSSENVSEIKSRRGPAKRSGSADNGLNELFSKPTLEPRGGHNLGTSNEFVNTGAVFYPANYPKPDYEIEKYQAERIKKRNAEGEPIYAKVKKSRPPSFMASQTNQIARPPSFEAQNNGIVHGTSESDAEFVEGLFDPIFAMDDGNDLDSVTNMDQALRGGGDTPAPPGPTISQQVPAASYFNPVPQPVYTTGMAFQPAPMIYPQPAAGYMQVPQQVAGVVPFMPQQQPMQVQGPDVQQAIMAQQLQMQSMQAQQMIQNLQQQLASLQVNAKPTESSDSQKVQELQRQLDELKSQYKTAPSPSSTPQRRSPRKWPPDTSSEKQNDNDQAEIIRTMRREIEDLKKQTQMPGSPPSNATGDRRMSDSFKRKSIKFEERVEIIPDNERQEPPPTLPRPSALKNRRNTPAFLLSPTDELQNGVSAAALEIMLQQQPDAPYPPPPPPPPPPPENKPAPLVLRSKKGKMITISQDSKDRAKTVRVGRVVWPPRQQELEKEEFIPGREIGETTRNAKKAPSGRFEITKEELSNQAHNLKPTKTRESSPRKLGNVTNKPPVVKPKKKSPTPAEVAKKPQLPPIISPKPMKPLKKQDQHAEALKILLAQKSLHTVAETVKEETTPPPPPPPVPAVTQPPPPPPPPAVPVLSKKQNQDAPPLPPRKEGMQKKPKQKGALVQKTQQKLQKTNDASPQIAAASVAVVRLKDFENIQTRMYKQRQLVHFAYLRVPWTIKVRKEVFIPGEKTENQLVRELILRQIVLDIFSNSCIRMTRAEKRMMKSLLQEGQITEDNIASKINYASKIIEAAQQLVFYFCRFFPVMSGSKNLIVDYIGVSHHGIVLVQRSTDPLLDQLRTIESFEFSEIRSVKATTHGSLRIITTSDSIIPLYTRRAVQVKSMIDGYITFLQKDSQYMRAIKDYHVNESTLLAFHKGDIIKVREHEVIKDNKDWLFGVLNGRTGFFPSSLVEPVAGQSPPVQPKPVKIKKEDKLDIPGRLSMEEFAMKYFRDVSHRPTLRKHKGFLGSVKQSLRKNKAKKRTVDSSLMMEYRGLVTFDTAPIYVSLLPLEPEDNKLAQDCYMALMQIMGDYPLSRRSTEESTEKIIYGCFLTIIKAAMERENLIDEVYCHVVKQTSQNNSYNSQSCLRGWRVLYVVTMFFQCSIHLKPYLIHHLEDCSTLQAENKYAAMANSCLLNLKKTLKYGGRQVVPSKDEIFQVMEGRLYKQQPILLPEAIQKSVRVKGNTLVMDVVQKLCEEMNLKEEAHFQEFGVLSVTVQNNVAVKTLLDSRQYIMDVIPKKGKVTLIFMRTVWRRKLKIEKELLLSLLFNQIKQDYLQNRVILLSEEGMTETIKEMVSYLGALLLRVMQINQVPTMKDLPNLVPSMCFSGQLPQHPPELQLTPQQWLNLVQMKTDEDIVRLTPTRAMAHFLHLMEKAKLYGSTFFKVITTSNQQIVGEDCIMAINKSGVHILDSKRHLLVLSYNIGDIMSALPYDTYDGHKFLKINSGTLQTMKGEHFELERPEQASQLIRIYMDEFHGRPSPLDDGVPSMELRRSLVAQAISKPPGQPQTPSYAMQNPSPQTEYATSINVMNAANATGNKPNRYSEPLPPLSEGSSITPQKQLTPADDQKNRGAKQFGPPSASNNILARGHSRKGGSKY</sequence>
<keyword evidence="10" id="KW-0175">Coiled coil</keyword>
<dbReference type="InterPro" id="IPR000048">
    <property type="entry name" value="IQ_motif_EF-hand-BS"/>
</dbReference>
<feature type="domain" description="MyTH4" evidence="14">
    <location>
        <begin position="957"/>
        <end position="1112"/>
    </location>
</feature>
<evidence type="ECO:0000256" key="7">
    <source>
        <dbReference type="ARBA" id="ARBA00023203"/>
    </source>
</evidence>
<dbReference type="EMBL" id="JAIZAY010000008">
    <property type="protein sequence ID" value="KAJ8036987.1"/>
    <property type="molecule type" value="Genomic_DNA"/>
</dbReference>
<dbReference type="InterPro" id="IPR019749">
    <property type="entry name" value="Band_41_domain"/>
</dbReference>
<evidence type="ECO:0000313" key="16">
    <source>
        <dbReference type="EMBL" id="KAJ8036987.1"/>
    </source>
</evidence>
<dbReference type="PRINTS" id="PR00193">
    <property type="entry name" value="MYOSINHEAVY"/>
</dbReference>
<feature type="domain" description="MyTH4" evidence="14">
    <location>
        <begin position="2242"/>
        <end position="2404"/>
    </location>
</feature>
<evidence type="ECO:0000256" key="4">
    <source>
        <dbReference type="ARBA" id="ARBA00022840"/>
    </source>
</evidence>
<dbReference type="PANTHER" id="PTHR22692:SF26">
    <property type="entry name" value="SH3 DOMAIN-CONTAINING PROTEIN"/>
    <property type="match status" value="1"/>
</dbReference>
<feature type="region of interest" description="Actin-binding" evidence="9">
    <location>
        <begin position="621"/>
        <end position="643"/>
    </location>
</feature>
<evidence type="ECO:0000256" key="6">
    <source>
        <dbReference type="ARBA" id="ARBA00023175"/>
    </source>
</evidence>
<dbReference type="PROSITE" id="PS50096">
    <property type="entry name" value="IQ"/>
    <property type="match status" value="3"/>
</dbReference>
<keyword evidence="5 9" id="KW-0518">Myosin</keyword>
<dbReference type="Gene3D" id="2.30.30.40">
    <property type="entry name" value="SH3 Domains"/>
    <property type="match status" value="1"/>
</dbReference>
<gene>
    <name evidence="16" type="ORF">HOLleu_17681</name>
</gene>
<proteinExistence type="inferred from homology"/>
<evidence type="ECO:0000256" key="2">
    <source>
        <dbReference type="ARBA" id="ARBA00022443"/>
    </source>
</evidence>
<dbReference type="InterPro" id="IPR000299">
    <property type="entry name" value="FERM_domain"/>
</dbReference>
<dbReference type="InterPro" id="IPR027417">
    <property type="entry name" value="P-loop_NTPase"/>
</dbReference>
<feature type="domain" description="FERM" evidence="13">
    <location>
        <begin position="2410"/>
        <end position="2728"/>
    </location>
</feature>
<feature type="compositionally biased region" description="Basic residues" evidence="11">
    <location>
        <begin position="2834"/>
        <end position="2843"/>
    </location>
</feature>
<dbReference type="Gene3D" id="1.25.40.530">
    <property type="entry name" value="MyTH4 domain"/>
    <property type="match status" value="2"/>
</dbReference>
<feature type="compositionally biased region" description="Pro residues" evidence="11">
    <location>
        <begin position="1769"/>
        <end position="1779"/>
    </location>
</feature>
<feature type="compositionally biased region" description="Pro residues" evidence="11">
    <location>
        <begin position="1813"/>
        <end position="1836"/>
    </location>
</feature>
<protein>
    <submittedName>
        <fullName evidence="16">Unconventional myosin-XV</fullName>
    </submittedName>
</protein>
<dbReference type="Proteomes" id="UP001152320">
    <property type="component" value="Chromosome 8"/>
</dbReference>
<evidence type="ECO:0000256" key="10">
    <source>
        <dbReference type="SAM" id="Coils"/>
    </source>
</evidence>
<dbReference type="InterPro" id="IPR011993">
    <property type="entry name" value="PH-like_dom_sf"/>
</dbReference>
<evidence type="ECO:0000259" key="12">
    <source>
        <dbReference type="PROSITE" id="PS50002"/>
    </source>
</evidence>
<dbReference type="FunFam" id="1.10.10.820:FF:000001">
    <property type="entry name" value="Myosin heavy chain"/>
    <property type="match status" value="1"/>
</dbReference>
<dbReference type="GO" id="GO:0005524">
    <property type="term" value="F:ATP binding"/>
    <property type="evidence" value="ECO:0007669"/>
    <property type="project" value="UniProtKB-UniRule"/>
</dbReference>
<dbReference type="Gene3D" id="3.40.850.10">
    <property type="entry name" value="Kinesin motor domain"/>
    <property type="match status" value="1"/>
</dbReference>
<feature type="compositionally biased region" description="Polar residues" evidence="11">
    <location>
        <begin position="1543"/>
        <end position="1555"/>
    </location>
</feature>
<evidence type="ECO:0000313" key="17">
    <source>
        <dbReference type="Proteomes" id="UP001152320"/>
    </source>
</evidence>
<dbReference type="InterPro" id="IPR001609">
    <property type="entry name" value="Myosin_head_motor_dom-like"/>
</dbReference>
<dbReference type="SMART" id="SM00242">
    <property type="entry name" value="MYSc"/>
    <property type="match status" value="1"/>
</dbReference>
<evidence type="ECO:0000256" key="11">
    <source>
        <dbReference type="SAM" id="MobiDB-lite"/>
    </source>
</evidence>
<feature type="region of interest" description="Disordered" evidence="11">
    <location>
        <begin position="1627"/>
        <end position="1652"/>
    </location>
</feature>
<dbReference type="InterPro" id="IPR000857">
    <property type="entry name" value="MyTH4_dom"/>
</dbReference>
<dbReference type="InterPro" id="IPR051567">
    <property type="entry name" value="Unconventional_Myosin_ATPase"/>
</dbReference>
<evidence type="ECO:0000256" key="9">
    <source>
        <dbReference type="PROSITE-ProRule" id="PRU00782"/>
    </source>
</evidence>
<dbReference type="Gene3D" id="1.10.10.820">
    <property type="match status" value="1"/>
</dbReference>
<evidence type="ECO:0000259" key="14">
    <source>
        <dbReference type="PROSITE" id="PS51016"/>
    </source>
</evidence>
<feature type="coiled-coil region" evidence="10">
    <location>
        <begin position="820"/>
        <end position="850"/>
    </location>
</feature>
<dbReference type="PANTHER" id="PTHR22692">
    <property type="entry name" value="MYOSIN VII, XV"/>
    <property type="match status" value="1"/>
</dbReference>
<feature type="compositionally biased region" description="Basic and acidic residues" evidence="11">
    <location>
        <begin position="1692"/>
        <end position="1702"/>
    </location>
</feature>
<keyword evidence="17" id="KW-1185">Reference proteome</keyword>
<dbReference type="InterPro" id="IPR059004">
    <property type="entry name" value="MYO15"/>
</dbReference>
<dbReference type="GO" id="GO:0003779">
    <property type="term" value="F:actin binding"/>
    <property type="evidence" value="ECO:0007669"/>
    <property type="project" value="UniProtKB-KW"/>
</dbReference>
<dbReference type="Pfam" id="PF00063">
    <property type="entry name" value="Myosin_head"/>
    <property type="match status" value="1"/>
</dbReference>
<dbReference type="SMART" id="SM00139">
    <property type="entry name" value="MyTH4"/>
    <property type="match status" value="2"/>
</dbReference>
<dbReference type="Pfam" id="PF07653">
    <property type="entry name" value="SH3_2"/>
    <property type="match status" value="1"/>
</dbReference>
<dbReference type="PROSITE" id="PS51016">
    <property type="entry name" value="MYTH4"/>
    <property type="match status" value="2"/>
</dbReference>
<evidence type="ECO:0000259" key="13">
    <source>
        <dbReference type="PROSITE" id="PS50057"/>
    </source>
</evidence>
<dbReference type="GO" id="GO:0003774">
    <property type="term" value="F:cytoskeletal motor activity"/>
    <property type="evidence" value="ECO:0007669"/>
    <property type="project" value="UniProtKB-UniRule"/>
</dbReference>
<dbReference type="SMART" id="SM00326">
    <property type="entry name" value="SH3"/>
    <property type="match status" value="1"/>
</dbReference>
<accession>A0A9Q1H655</accession>
<dbReference type="PROSITE" id="PS51456">
    <property type="entry name" value="MYOSIN_MOTOR"/>
    <property type="match status" value="1"/>
</dbReference>
<dbReference type="Gene3D" id="1.20.120.720">
    <property type="entry name" value="Myosin VI head, motor domain, U50 subdomain"/>
    <property type="match status" value="1"/>
</dbReference>
<dbReference type="SMART" id="SM00295">
    <property type="entry name" value="B41"/>
    <property type="match status" value="1"/>
</dbReference>
<evidence type="ECO:0000259" key="15">
    <source>
        <dbReference type="PROSITE" id="PS51456"/>
    </source>
</evidence>
<feature type="domain" description="Myosin motor" evidence="15">
    <location>
        <begin position="59"/>
        <end position="742"/>
    </location>
</feature>
<keyword evidence="2 8" id="KW-0728">SH3 domain</keyword>
<dbReference type="Pfam" id="PF26570">
    <property type="entry name" value="MYO15"/>
    <property type="match status" value="1"/>
</dbReference>
<feature type="compositionally biased region" description="Basic and acidic residues" evidence="11">
    <location>
        <begin position="1556"/>
        <end position="1585"/>
    </location>
</feature>
<dbReference type="SUPFAM" id="SSF50044">
    <property type="entry name" value="SH3-domain"/>
    <property type="match status" value="1"/>
</dbReference>
<dbReference type="OrthoDB" id="312459at2759"/>
<evidence type="ECO:0000256" key="8">
    <source>
        <dbReference type="PROSITE-ProRule" id="PRU00192"/>
    </source>
</evidence>
<feature type="region of interest" description="Disordered" evidence="11">
    <location>
        <begin position="1491"/>
        <end position="1600"/>
    </location>
</feature>
<evidence type="ECO:0000256" key="5">
    <source>
        <dbReference type="ARBA" id="ARBA00023123"/>
    </source>
</evidence>
<name>A0A9Q1H655_HOLLE</name>
<keyword evidence="7 9" id="KW-0009">Actin-binding</keyword>
<feature type="region of interest" description="Disordered" evidence="11">
    <location>
        <begin position="1210"/>
        <end position="1238"/>
    </location>
</feature>
<dbReference type="SMART" id="SM00015">
    <property type="entry name" value="IQ"/>
    <property type="match status" value="3"/>
</dbReference>
<dbReference type="InterPro" id="IPR036961">
    <property type="entry name" value="Kinesin_motor_dom_sf"/>
</dbReference>
<dbReference type="PROSITE" id="PS50057">
    <property type="entry name" value="FERM_3"/>
    <property type="match status" value="1"/>
</dbReference>
<feature type="compositionally biased region" description="Low complexity" evidence="11">
    <location>
        <begin position="1869"/>
        <end position="1878"/>
    </location>
</feature>
<dbReference type="InterPro" id="IPR001452">
    <property type="entry name" value="SH3_domain"/>
</dbReference>
<dbReference type="Pfam" id="PF00784">
    <property type="entry name" value="MyTH4"/>
    <property type="match status" value="2"/>
</dbReference>
<dbReference type="SUPFAM" id="SSF52540">
    <property type="entry name" value="P-loop containing nucleoside triphosphate hydrolases"/>
    <property type="match status" value="1"/>
</dbReference>